<dbReference type="PANTHER" id="PTHR33121:SF70">
    <property type="entry name" value="SIGNALING PROTEIN YKOW"/>
    <property type="match status" value="1"/>
</dbReference>
<organism evidence="2">
    <name type="scientific">Acidithiobacillus ferrianus</name>
    <dbReference type="NCBI Taxonomy" id="2678518"/>
    <lineage>
        <taxon>Bacteria</taxon>
        <taxon>Pseudomonadati</taxon>
        <taxon>Pseudomonadota</taxon>
        <taxon>Acidithiobacillia</taxon>
        <taxon>Acidithiobacillales</taxon>
        <taxon>Acidithiobacillaceae</taxon>
        <taxon>Acidithiobacillus</taxon>
    </lineage>
</organism>
<dbReference type="InterPro" id="IPR001633">
    <property type="entry name" value="EAL_dom"/>
</dbReference>
<dbReference type="PROSITE" id="PS50883">
    <property type="entry name" value="EAL"/>
    <property type="match status" value="1"/>
</dbReference>
<evidence type="ECO:0000313" key="2">
    <source>
        <dbReference type="EMBL" id="NDU42790.1"/>
    </source>
</evidence>
<dbReference type="PANTHER" id="PTHR33121">
    <property type="entry name" value="CYCLIC DI-GMP PHOSPHODIESTERASE PDEF"/>
    <property type="match status" value="1"/>
</dbReference>
<dbReference type="CDD" id="cd01948">
    <property type="entry name" value="EAL"/>
    <property type="match status" value="1"/>
</dbReference>
<dbReference type="EMBL" id="WNJL01000034">
    <property type="protein sequence ID" value="NDU42790.1"/>
    <property type="molecule type" value="Genomic_DNA"/>
</dbReference>
<dbReference type="Pfam" id="PF00563">
    <property type="entry name" value="EAL"/>
    <property type="match status" value="1"/>
</dbReference>
<reference evidence="2" key="1">
    <citation type="submission" date="2019-11" db="EMBL/GenBank/DDBJ databases">
        <title>Acidithiobacillus ferrianus sp. nov.: a facultatively anaerobic and extremely acidophilic chemolithoautotroph.</title>
        <authorList>
            <person name="Norris P.R."/>
            <person name="Falagan C."/>
            <person name="Moya-Beltran A."/>
            <person name="Castro M."/>
            <person name="Quatrini R."/>
            <person name="Johnson D.B."/>
        </authorList>
    </citation>
    <scope>NUCLEOTIDE SEQUENCE [LARGE SCALE GENOMIC DNA]</scope>
    <source>
        <strain evidence="2">MG</strain>
    </source>
</reference>
<dbReference type="SUPFAM" id="SSF141868">
    <property type="entry name" value="EAL domain-like"/>
    <property type="match status" value="1"/>
</dbReference>
<evidence type="ECO:0000259" key="1">
    <source>
        <dbReference type="PROSITE" id="PS50883"/>
    </source>
</evidence>
<dbReference type="RefSeq" id="WP_163098019.1">
    <property type="nucleotide sequence ID" value="NZ_CP127523.1"/>
</dbReference>
<proteinExistence type="predicted"/>
<comment type="caution">
    <text evidence="2">The sequence shown here is derived from an EMBL/GenBank/DDBJ whole genome shotgun (WGS) entry which is preliminary data.</text>
</comment>
<gene>
    <name evidence="2" type="ORF">GL267_09095</name>
</gene>
<dbReference type="InterPro" id="IPR050706">
    <property type="entry name" value="Cyclic-di-GMP_PDE-like"/>
</dbReference>
<feature type="domain" description="EAL" evidence="1">
    <location>
        <begin position="1"/>
        <end position="253"/>
    </location>
</feature>
<protein>
    <submittedName>
        <fullName evidence="2">EAL domain-containing protein</fullName>
    </submittedName>
</protein>
<dbReference type="AlphaFoldDB" id="A0A845UDV3"/>
<sequence>MEEIVMTRGARITGNPVIYYQPVLSTCDGVIGVEALIRMVHPQRGVLPPATFANALDHPRLARRIGCLVLDSVLAQGARWHRDGLPLRVAINVSARHLLDPEFLNDLRGALAAHPGIAPEMCEIEVTESAPLLDFPRAQRTLRACNALGLRIALDDFGTGSASLSYLQKLPAQTIKVDRSFVRDILNDPRGFAIVAGVTAIAAMLGLNVVAEGVETASHFQLLETLECHVMQGYFFAKPMPADAVPAWVRSFDLSKYKSHLIPSARRISQDVMNDGFLVAHDLRVVQCTKALQGNGALPDRILGPEDEHRCHLGFWLARQKNKYTIPTEISRLHHRLHGILREAHPLSPDSGQVASVEKELVAVNERLMMRLRQWIRLRE</sequence>
<dbReference type="SMART" id="SM00052">
    <property type="entry name" value="EAL"/>
    <property type="match status" value="1"/>
</dbReference>
<dbReference type="Gene3D" id="3.20.20.450">
    <property type="entry name" value="EAL domain"/>
    <property type="match status" value="1"/>
</dbReference>
<dbReference type="GO" id="GO:0071111">
    <property type="term" value="F:cyclic-guanylate-specific phosphodiesterase activity"/>
    <property type="evidence" value="ECO:0007669"/>
    <property type="project" value="InterPro"/>
</dbReference>
<name>A0A845UDV3_9PROT</name>
<dbReference type="InterPro" id="IPR035919">
    <property type="entry name" value="EAL_sf"/>
</dbReference>
<accession>A0A845UDV3</accession>